<feature type="signal peptide" evidence="2">
    <location>
        <begin position="1"/>
        <end position="19"/>
    </location>
</feature>
<reference evidence="3 4" key="1">
    <citation type="submission" date="2016-10" db="EMBL/GenBank/DDBJ databases">
        <authorList>
            <person name="de Groot N.N."/>
        </authorList>
    </citation>
    <scope>NUCLEOTIDE SEQUENCE [LARGE SCALE GENOMIC DNA]</scope>
    <source>
        <strain evidence="3 4">DSM 23126</strain>
    </source>
</reference>
<gene>
    <name evidence="3" type="ORF">SAMN05421781_0519</name>
</gene>
<protein>
    <recommendedName>
        <fullName evidence="5">DUF4352 domain-containing protein</fullName>
    </recommendedName>
</protein>
<evidence type="ECO:0000256" key="1">
    <source>
        <dbReference type="SAM" id="MobiDB-lite"/>
    </source>
</evidence>
<keyword evidence="2" id="KW-0732">Signal</keyword>
<dbReference type="AlphaFoldDB" id="A0A1H2QYQ3"/>
<dbReference type="RefSeq" id="WP_091610749.1">
    <property type="nucleotide sequence ID" value="NZ_FNNC01000001.1"/>
</dbReference>
<feature type="chain" id="PRO_5039553663" description="DUF4352 domain-containing protein" evidence="2">
    <location>
        <begin position="20"/>
        <end position="237"/>
    </location>
</feature>
<evidence type="ECO:0000313" key="3">
    <source>
        <dbReference type="EMBL" id="SDW12225.1"/>
    </source>
</evidence>
<dbReference type="PROSITE" id="PS51257">
    <property type="entry name" value="PROKAR_LIPOPROTEIN"/>
    <property type="match status" value="1"/>
</dbReference>
<evidence type="ECO:0000313" key="4">
    <source>
        <dbReference type="Proteomes" id="UP000199488"/>
    </source>
</evidence>
<proteinExistence type="predicted"/>
<evidence type="ECO:0000256" key="2">
    <source>
        <dbReference type="SAM" id="SignalP"/>
    </source>
</evidence>
<name>A0A1H2QYQ3_9BACI</name>
<dbReference type="OrthoDB" id="2352785at2"/>
<sequence length="237" mass="25408">MKKYLLATGIASLTLVATACGSEESSDDGEESSSSEESSEGEPSGEESSDESNNEESDDNSDSSDTEEASAGDVENQEGDTVENEAGTFEVVKRVDDAASVETGPINLDIDEAKVIQGELNSEYQEILERESAEISYIQFDLTAENTEEAPVDFYATEGTITTNTGEQLESDMFFGEPIDGMFLDAVTQTGNSIYILENSTAEEIESATLRIGAPVNEDFEDVGESVEEEIDFTGGN</sequence>
<dbReference type="EMBL" id="FNNC01000001">
    <property type="protein sequence ID" value="SDW12225.1"/>
    <property type="molecule type" value="Genomic_DNA"/>
</dbReference>
<dbReference type="Proteomes" id="UP000199488">
    <property type="component" value="Unassembled WGS sequence"/>
</dbReference>
<feature type="compositionally biased region" description="Acidic residues" evidence="1">
    <location>
        <begin position="24"/>
        <end position="83"/>
    </location>
</feature>
<keyword evidence="4" id="KW-1185">Reference proteome</keyword>
<accession>A0A1H2QYQ3</accession>
<evidence type="ECO:0008006" key="5">
    <source>
        <dbReference type="Google" id="ProtNLM"/>
    </source>
</evidence>
<organism evidence="3 4">
    <name type="scientific">Marinococcus luteus</name>
    <dbReference type="NCBI Taxonomy" id="1122204"/>
    <lineage>
        <taxon>Bacteria</taxon>
        <taxon>Bacillati</taxon>
        <taxon>Bacillota</taxon>
        <taxon>Bacilli</taxon>
        <taxon>Bacillales</taxon>
        <taxon>Bacillaceae</taxon>
        <taxon>Marinococcus</taxon>
    </lineage>
</organism>
<feature type="region of interest" description="Disordered" evidence="1">
    <location>
        <begin position="20"/>
        <end position="90"/>
    </location>
</feature>